<accession>A0AAD2FHL6</accession>
<evidence type="ECO:0000313" key="3">
    <source>
        <dbReference type="Proteomes" id="UP001295423"/>
    </source>
</evidence>
<evidence type="ECO:0000256" key="1">
    <source>
        <dbReference type="SAM" id="Phobius"/>
    </source>
</evidence>
<feature type="transmembrane region" description="Helical" evidence="1">
    <location>
        <begin position="126"/>
        <end position="151"/>
    </location>
</feature>
<dbReference type="AlphaFoldDB" id="A0AAD2FHL6"/>
<organism evidence="2 3">
    <name type="scientific">Cylindrotheca closterium</name>
    <dbReference type="NCBI Taxonomy" id="2856"/>
    <lineage>
        <taxon>Eukaryota</taxon>
        <taxon>Sar</taxon>
        <taxon>Stramenopiles</taxon>
        <taxon>Ochrophyta</taxon>
        <taxon>Bacillariophyta</taxon>
        <taxon>Bacillariophyceae</taxon>
        <taxon>Bacillariophycidae</taxon>
        <taxon>Bacillariales</taxon>
        <taxon>Bacillariaceae</taxon>
        <taxon>Cylindrotheca</taxon>
    </lineage>
</organism>
<reference evidence="2" key="1">
    <citation type="submission" date="2023-08" db="EMBL/GenBank/DDBJ databases">
        <authorList>
            <person name="Audoor S."/>
            <person name="Bilcke G."/>
        </authorList>
    </citation>
    <scope>NUCLEOTIDE SEQUENCE</scope>
</reference>
<dbReference type="EMBL" id="CAKOGP040001001">
    <property type="protein sequence ID" value="CAJ1941213.1"/>
    <property type="molecule type" value="Genomic_DNA"/>
</dbReference>
<evidence type="ECO:0000313" key="2">
    <source>
        <dbReference type="EMBL" id="CAJ1941213.1"/>
    </source>
</evidence>
<gene>
    <name evidence="2" type="ORF">CYCCA115_LOCUS7409</name>
</gene>
<dbReference type="Proteomes" id="UP001295423">
    <property type="component" value="Unassembled WGS sequence"/>
</dbReference>
<keyword evidence="1" id="KW-0812">Transmembrane</keyword>
<name>A0AAD2FHL6_9STRA</name>
<protein>
    <submittedName>
        <fullName evidence="2">Uncharacterized protein</fullName>
    </submittedName>
</protein>
<proteinExistence type="predicted"/>
<sequence>MRKLGKISECQSSSLSTNPVHQFLPPGTTWPTYTKYWALPRDEDNDSQNEALQDSTSIENTKLQKNTKIDEQTQNMLVSLLRNTDLLEVRLDATLCAIFGMARFLLYDLTLPRKKIPGMEIVDVVAVLNTFSSAAVLAILWSIAGVAIGLFDTRTNSKDDPTLLIQLIGTTAFSVPLWVFVEKVCHWPISAGLESASLVYAMLLSSLGVLGTMLIARTLSRFLP</sequence>
<keyword evidence="3" id="KW-1185">Reference proteome</keyword>
<feature type="transmembrane region" description="Helical" evidence="1">
    <location>
        <begin position="163"/>
        <end position="181"/>
    </location>
</feature>
<keyword evidence="1" id="KW-0472">Membrane</keyword>
<feature type="transmembrane region" description="Helical" evidence="1">
    <location>
        <begin position="197"/>
        <end position="216"/>
    </location>
</feature>
<comment type="caution">
    <text evidence="2">The sequence shown here is derived from an EMBL/GenBank/DDBJ whole genome shotgun (WGS) entry which is preliminary data.</text>
</comment>
<keyword evidence="1" id="KW-1133">Transmembrane helix</keyword>